<dbReference type="Proteomes" id="UP000008701">
    <property type="component" value="Chromosome"/>
</dbReference>
<dbReference type="Pfam" id="PF03640">
    <property type="entry name" value="Lipoprotein_15"/>
    <property type="match status" value="2"/>
</dbReference>
<dbReference type="RefSeq" id="WP_011744347.1">
    <property type="nucleotide sequence ID" value="NC_008639.1"/>
</dbReference>
<dbReference type="AlphaFoldDB" id="A1BDN7"/>
<dbReference type="EMBL" id="CP000492">
    <property type="protein sequence ID" value="ABL64514.1"/>
    <property type="molecule type" value="Genomic_DNA"/>
</dbReference>
<dbReference type="OrthoDB" id="597632at2"/>
<dbReference type="PANTHER" id="PTHR39335">
    <property type="entry name" value="BLL4220 PROTEIN"/>
    <property type="match status" value="1"/>
</dbReference>
<name>A1BDN7_CHLPD</name>
<evidence type="ECO:0000256" key="1">
    <source>
        <dbReference type="SAM" id="SignalP"/>
    </source>
</evidence>
<feature type="signal peptide" evidence="1">
    <location>
        <begin position="1"/>
        <end position="23"/>
    </location>
</feature>
<dbReference type="KEGG" id="cph:Cpha266_0456"/>
<proteinExistence type="predicted"/>
<dbReference type="HOGENOM" id="CLU_053665_2_0_10"/>
<keyword evidence="3" id="KW-1185">Reference proteome</keyword>
<dbReference type="InterPro" id="IPR005297">
    <property type="entry name" value="Lipoprotein_repeat"/>
</dbReference>
<reference evidence="2 3" key="1">
    <citation type="submission" date="2006-12" db="EMBL/GenBank/DDBJ databases">
        <title>Complete sequence of Chlorobium phaeobacteroides DSM 266.</title>
        <authorList>
            <consortium name="US DOE Joint Genome Institute"/>
            <person name="Copeland A."/>
            <person name="Lucas S."/>
            <person name="Lapidus A."/>
            <person name="Barry K."/>
            <person name="Detter J.C."/>
            <person name="Glavina del Rio T."/>
            <person name="Hammon N."/>
            <person name="Israni S."/>
            <person name="Pitluck S."/>
            <person name="Goltsman E."/>
            <person name="Schmutz J."/>
            <person name="Larimer F."/>
            <person name="Land M."/>
            <person name="Hauser L."/>
            <person name="Mikhailova N."/>
            <person name="Li T."/>
            <person name="Overmann J."/>
            <person name="Bryant D.A."/>
            <person name="Richardson P."/>
        </authorList>
    </citation>
    <scope>NUCLEOTIDE SEQUENCE [LARGE SCALE GENOMIC DNA]</scope>
    <source>
        <strain evidence="2 3">DSM 266</strain>
    </source>
</reference>
<protein>
    <recommendedName>
        <fullName evidence="4">Lipoprotein</fullName>
    </recommendedName>
</protein>
<evidence type="ECO:0000313" key="3">
    <source>
        <dbReference type="Proteomes" id="UP000008701"/>
    </source>
</evidence>
<dbReference type="eggNOG" id="COG4315">
    <property type="taxonomic scope" value="Bacteria"/>
</dbReference>
<dbReference type="PANTHER" id="PTHR39335:SF1">
    <property type="entry name" value="BLL4220 PROTEIN"/>
    <property type="match status" value="1"/>
</dbReference>
<evidence type="ECO:0008006" key="4">
    <source>
        <dbReference type="Google" id="ProtNLM"/>
    </source>
</evidence>
<accession>A1BDN7</accession>
<dbReference type="GO" id="GO:0043448">
    <property type="term" value="P:alkane catabolic process"/>
    <property type="evidence" value="ECO:0007669"/>
    <property type="project" value="TreeGrafter"/>
</dbReference>
<evidence type="ECO:0000313" key="2">
    <source>
        <dbReference type="EMBL" id="ABL64514.1"/>
    </source>
</evidence>
<gene>
    <name evidence="2" type="ordered locus">Cpha266_0456</name>
</gene>
<keyword evidence="1" id="KW-0732">Signal</keyword>
<organism evidence="2 3">
    <name type="scientific">Chlorobium phaeobacteroides (strain DSM 266 / SMG 266 / 2430)</name>
    <dbReference type="NCBI Taxonomy" id="290317"/>
    <lineage>
        <taxon>Bacteria</taxon>
        <taxon>Pseudomonadati</taxon>
        <taxon>Chlorobiota</taxon>
        <taxon>Chlorobiia</taxon>
        <taxon>Chlorobiales</taxon>
        <taxon>Chlorobiaceae</taxon>
        <taxon>Chlorobium/Pelodictyon group</taxon>
        <taxon>Chlorobium</taxon>
    </lineage>
</organism>
<sequence length="141" mass="15401" precursor="true">MKKLSILFLALIIVAAATVSASAKCKYPGIEISEKQGVGHYLTDDNGMALYWFTKDSPGTSTCAGPCLEKWPAFYHEKFVKPKALSMEEFGTIMRADGKPQLTFRGYPLYLFAGDKAAGNTNGQGVNNVWFVVNPGNFPPK</sequence>
<feature type="chain" id="PRO_5002632310" description="Lipoprotein" evidence="1">
    <location>
        <begin position="24"/>
        <end position="141"/>
    </location>
</feature>